<evidence type="ECO:0000313" key="1">
    <source>
        <dbReference type="EMBL" id="TCZ67737.1"/>
    </source>
</evidence>
<dbReference type="RefSeq" id="WP_131853364.1">
    <property type="nucleotide sequence ID" value="NZ_SKFH01000033.1"/>
</dbReference>
<evidence type="ECO:0000313" key="2">
    <source>
        <dbReference type="Proteomes" id="UP000295164"/>
    </source>
</evidence>
<name>A0A4R4E0R9_9BACT</name>
<proteinExistence type="predicted"/>
<dbReference type="EMBL" id="SKFH01000033">
    <property type="protein sequence ID" value="TCZ67737.1"/>
    <property type="molecule type" value="Genomic_DNA"/>
</dbReference>
<dbReference type="OrthoDB" id="1551198at2"/>
<accession>A0A4R4E0R9</accession>
<organism evidence="1 2">
    <name type="scientific">Flaviaesturariibacter aridisoli</name>
    <dbReference type="NCBI Taxonomy" id="2545761"/>
    <lineage>
        <taxon>Bacteria</taxon>
        <taxon>Pseudomonadati</taxon>
        <taxon>Bacteroidota</taxon>
        <taxon>Chitinophagia</taxon>
        <taxon>Chitinophagales</taxon>
        <taxon>Chitinophagaceae</taxon>
        <taxon>Flaviaestuariibacter</taxon>
    </lineage>
</organism>
<reference evidence="1 2" key="1">
    <citation type="submission" date="2019-03" db="EMBL/GenBank/DDBJ databases">
        <authorList>
            <person name="Kim M.K.M."/>
        </authorList>
    </citation>
    <scope>NUCLEOTIDE SEQUENCE [LARGE SCALE GENOMIC DNA]</scope>
    <source>
        <strain evidence="1 2">17J68-15</strain>
    </source>
</reference>
<protein>
    <submittedName>
        <fullName evidence="1">Uncharacterized protein</fullName>
    </submittedName>
</protein>
<comment type="caution">
    <text evidence="1">The sequence shown here is derived from an EMBL/GenBank/DDBJ whole genome shotgun (WGS) entry which is preliminary data.</text>
</comment>
<keyword evidence="2" id="KW-1185">Reference proteome</keyword>
<dbReference type="AlphaFoldDB" id="A0A4R4E0R9"/>
<gene>
    <name evidence="1" type="ORF">E0486_15360</name>
</gene>
<sequence>MDRISTTGFFQPGLSGAAMGTAVLQHGIASHEAFCAYRKKRTLPGSPAAESRASAYTTMFTDRTIPVDATLLSFVYEKASDSWLLTCTGSIAITVYSVWRLLKAQKVIAVSPDHGQWFGLSSPLNLAQEVFGRLQAQRLLSIAIQKDTGDLHLHFDNDYLLEVLITSANYECYDLAIGAERYIATGGGA</sequence>
<dbReference type="Proteomes" id="UP000295164">
    <property type="component" value="Unassembled WGS sequence"/>
</dbReference>